<dbReference type="AlphaFoldDB" id="A0AAD7ZHL9"/>
<sequence length="69" mass="8172">PFKFVMRICEQLRDYCATPCWLMIGVDPRFYHITNVWYSFSFETEWTAKPLSCLKVGYLSTKLLVVRDG</sequence>
<feature type="non-terminal residue" evidence="1">
    <location>
        <position position="1"/>
    </location>
</feature>
<organism evidence="1 2">
    <name type="scientific">Diploptera punctata</name>
    <name type="common">Pacific beetle cockroach</name>
    <dbReference type="NCBI Taxonomy" id="6984"/>
    <lineage>
        <taxon>Eukaryota</taxon>
        <taxon>Metazoa</taxon>
        <taxon>Ecdysozoa</taxon>
        <taxon>Arthropoda</taxon>
        <taxon>Hexapoda</taxon>
        <taxon>Insecta</taxon>
        <taxon>Pterygota</taxon>
        <taxon>Neoptera</taxon>
        <taxon>Polyneoptera</taxon>
        <taxon>Dictyoptera</taxon>
        <taxon>Blattodea</taxon>
        <taxon>Blaberoidea</taxon>
        <taxon>Blaberidae</taxon>
        <taxon>Diplopterinae</taxon>
        <taxon>Diploptera</taxon>
    </lineage>
</organism>
<accession>A0AAD7ZHL9</accession>
<reference evidence="1" key="2">
    <citation type="submission" date="2023-05" db="EMBL/GenBank/DDBJ databases">
        <authorList>
            <person name="Fouks B."/>
        </authorList>
    </citation>
    <scope>NUCLEOTIDE SEQUENCE</scope>
    <source>
        <strain evidence="1">Stay&amp;Tobe</strain>
        <tissue evidence="1">Testes</tissue>
    </source>
</reference>
<name>A0AAD7ZHL9_DIPPU</name>
<gene>
    <name evidence="1" type="ORF">L9F63_004295</name>
</gene>
<evidence type="ECO:0000313" key="2">
    <source>
        <dbReference type="Proteomes" id="UP001233999"/>
    </source>
</evidence>
<proteinExistence type="predicted"/>
<evidence type="ECO:0000313" key="1">
    <source>
        <dbReference type="EMBL" id="KAJ9580058.1"/>
    </source>
</evidence>
<comment type="caution">
    <text evidence="1">The sequence shown here is derived from an EMBL/GenBank/DDBJ whole genome shotgun (WGS) entry which is preliminary data.</text>
</comment>
<feature type="non-terminal residue" evidence="1">
    <location>
        <position position="69"/>
    </location>
</feature>
<dbReference type="EMBL" id="JASPKZ010008363">
    <property type="protein sequence ID" value="KAJ9580058.1"/>
    <property type="molecule type" value="Genomic_DNA"/>
</dbReference>
<reference evidence="1" key="1">
    <citation type="journal article" date="2023" name="IScience">
        <title>Live-bearing cockroach genome reveals convergent evolutionary mechanisms linked to viviparity in insects and beyond.</title>
        <authorList>
            <person name="Fouks B."/>
            <person name="Harrison M.C."/>
            <person name="Mikhailova A.A."/>
            <person name="Marchal E."/>
            <person name="English S."/>
            <person name="Carruthers M."/>
            <person name="Jennings E.C."/>
            <person name="Chiamaka E.L."/>
            <person name="Frigard R.A."/>
            <person name="Pippel M."/>
            <person name="Attardo G.M."/>
            <person name="Benoit J.B."/>
            <person name="Bornberg-Bauer E."/>
            <person name="Tobe S.S."/>
        </authorList>
    </citation>
    <scope>NUCLEOTIDE SEQUENCE</scope>
    <source>
        <strain evidence="1">Stay&amp;Tobe</strain>
    </source>
</reference>
<protein>
    <submittedName>
        <fullName evidence="1">Uncharacterized protein</fullName>
    </submittedName>
</protein>
<keyword evidence="2" id="KW-1185">Reference proteome</keyword>
<dbReference type="Proteomes" id="UP001233999">
    <property type="component" value="Unassembled WGS sequence"/>
</dbReference>